<sequence length="235" mass="26371">MPGPQTGRWEQFQTISPVPSGINLSTALLGHHPMVTSLLDRREVIIRLMKDGNEKNQPNPLQQDSPIPTLTGKQTLRQPTPCPSGIQWLGDLFNHMQPKFHLIPTFDSSELTLPPFVEPSQPDEPPIPGPSPSSKPHEPEPELVLLQPLCNHHRQYTHWIHPSPALPPSTPTLEIPPIVPENPISPNSYDEACQEFTDVRPTLMIPQAIIHKSINQILLEHHQLLHMIPFVDATH</sequence>
<dbReference type="EMBL" id="AVOT02006830">
    <property type="protein sequence ID" value="MBW0482547.1"/>
    <property type="molecule type" value="Genomic_DNA"/>
</dbReference>
<feature type="region of interest" description="Disordered" evidence="1">
    <location>
        <begin position="111"/>
        <end position="140"/>
    </location>
</feature>
<organism evidence="2 3">
    <name type="scientific">Austropuccinia psidii MF-1</name>
    <dbReference type="NCBI Taxonomy" id="1389203"/>
    <lineage>
        <taxon>Eukaryota</taxon>
        <taxon>Fungi</taxon>
        <taxon>Dikarya</taxon>
        <taxon>Basidiomycota</taxon>
        <taxon>Pucciniomycotina</taxon>
        <taxon>Pucciniomycetes</taxon>
        <taxon>Pucciniales</taxon>
        <taxon>Sphaerophragmiaceae</taxon>
        <taxon>Austropuccinia</taxon>
    </lineage>
</organism>
<keyword evidence="3" id="KW-1185">Reference proteome</keyword>
<reference evidence="2" key="1">
    <citation type="submission" date="2021-03" db="EMBL/GenBank/DDBJ databases">
        <title>Draft genome sequence of rust myrtle Austropuccinia psidii MF-1, a brazilian biotype.</title>
        <authorList>
            <person name="Quecine M.C."/>
            <person name="Pachon D.M.R."/>
            <person name="Bonatelli M.L."/>
            <person name="Correr F.H."/>
            <person name="Franceschini L.M."/>
            <person name="Leite T.F."/>
            <person name="Margarido G.R.A."/>
            <person name="Almeida C.A."/>
            <person name="Ferrarezi J.A."/>
            <person name="Labate C.A."/>
        </authorList>
    </citation>
    <scope>NUCLEOTIDE SEQUENCE</scope>
    <source>
        <strain evidence="2">MF-1</strain>
    </source>
</reference>
<gene>
    <name evidence="2" type="ORF">O181_022262</name>
</gene>
<dbReference type="Proteomes" id="UP000765509">
    <property type="component" value="Unassembled WGS sequence"/>
</dbReference>
<feature type="compositionally biased region" description="Pro residues" evidence="1">
    <location>
        <begin position="122"/>
        <end position="133"/>
    </location>
</feature>
<feature type="region of interest" description="Disordered" evidence="1">
    <location>
        <begin position="50"/>
        <end position="79"/>
    </location>
</feature>
<comment type="caution">
    <text evidence="2">The sequence shown here is derived from an EMBL/GenBank/DDBJ whole genome shotgun (WGS) entry which is preliminary data.</text>
</comment>
<evidence type="ECO:0000313" key="2">
    <source>
        <dbReference type="EMBL" id="MBW0482547.1"/>
    </source>
</evidence>
<accession>A0A9Q3GWZ1</accession>
<evidence type="ECO:0000256" key="1">
    <source>
        <dbReference type="SAM" id="MobiDB-lite"/>
    </source>
</evidence>
<name>A0A9Q3GWZ1_9BASI</name>
<feature type="compositionally biased region" description="Polar residues" evidence="1">
    <location>
        <begin position="55"/>
        <end position="78"/>
    </location>
</feature>
<protein>
    <submittedName>
        <fullName evidence="2">Uncharacterized protein</fullName>
    </submittedName>
</protein>
<proteinExistence type="predicted"/>
<dbReference type="AlphaFoldDB" id="A0A9Q3GWZ1"/>
<evidence type="ECO:0000313" key="3">
    <source>
        <dbReference type="Proteomes" id="UP000765509"/>
    </source>
</evidence>